<evidence type="ECO:0000259" key="2">
    <source>
        <dbReference type="Pfam" id="PF04909"/>
    </source>
</evidence>
<evidence type="ECO:0000313" key="3">
    <source>
        <dbReference type="EMBL" id="MDQ1023357.1"/>
    </source>
</evidence>
<dbReference type="InterPro" id="IPR032465">
    <property type="entry name" value="ACMSD"/>
</dbReference>
<protein>
    <submittedName>
        <fullName evidence="3">TIM-barrel fold metal-dependent hydrolase</fullName>
    </submittedName>
</protein>
<dbReference type="PANTHER" id="PTHR21240">
    <property type="entry name" value="2-AMINO-3-CARBOXYLMUCONATE-6-SEMIALDEHYDE DECARBOXYLASE"/>
    <property type="match status" value="1"/>
</dbReference>
<organism evidence="3 4">
    <name type="scientific">Streptomyces umbrinus</name>
    <dbReference type="NCBI Taxonomy" id="67370"/>
    <lineage>
        <taxon>Bacteria</taxon>
        <taxon>Bacillati</taxon>
        <taxon>Actinomycetota</taxon>
        <taxon>Actinomycetes</taxon>
        <taxon>Kitasatosporales</taxon>
        <taxon>Streptomycetaceae</taxon>
        <taxon>Streptomyces</taxon>
        <taxon>Streptomyces phaeochromogenes group</taxon>
    </lineage>
</organism>
<proteinExistence type="predicted"/>
<dbReference type="EMBL" id="JAUSZI010000002">
    <property type="protein sequence ID" value="MDQ1023357.1"/>
    <property type="molecule type" value="Genomic_DNA"/>
</dbReference>
<dbReference type="PANTHER" id="PTHR21240:SF28">
    <property type="entry name" value="ISO-OROTATE DECARBOXYLASE (EUROFUNG)"/>
    <property type="match status" value="1"/>
</dbReference>
<reference evidence="3 4" key="1">
    <citation type="submission" date="2023-07" db="EMBL/GenBank/DDBJ databases">
        <title>Comparative genomics of wheat-associated soil bacteria to identify genetic determinants of phenazine resistance.</title>
        <authorList>
            <person name="Mouncey N."/>
        </authorList>
    </citation>
    <scope>NUCLEOTIDE SEQUENCE [LARGE SCALE GENOMIC DNA]</scope>
    <source>
        <strain evidence="3 4">V2I4</strain>
    </source>
</reference>
<dbReference type="GO" id="GO:0016787">
    <property type="term" value="F:hydrolase activity"/>
    <property type="evidence" value="ECO:0007669"/>
    <property type="project" value="UniProtKB-KW"/>
</dbReference>
<keyword evidence="4" id="KW-1185">Reference proteome</keyword>
<feature type="domain" description="Amidohydrolase-related" evidence="2">
    <location>
        <begin position="107"/>
        <end position="399"/>
    </location>
</feature>
<dbReference type="Proteomes" id="UP001230328">
    <property type="component" value="Unassembled WGS sequence"/>
</dbReference>
<gene>
    <name evidence="3" type="ORF">QF035_000939</name>
</gene>
<evidence type="ECO:0000313" key="4">
    <source>
        <dbReference type="Proteomes" id="UP001230328"/>
    </source>
</evidence>
<dbReference type="SUPFAM" id="SSF51556">
    <property type="entry name" value="Metallo-dependent hydrolases"/>
    <property type="match status" value="1"/>
</dbReference>
<keyword evidence="3" id="KW-0378">Hydrolase</keyword>
<accession>A0ABU0SIG0</accession>
<evidence type="ECO:0000256" key="1">
    <source>
        <dbReference type="ARBA" id="ARBA00023239"/>
    </source>
</evidence>
<keyword evidence="1" id="KW-0456">Lyase</keyword>
<dbReference type="Pfam" id="PF04909">
    <property type="entry name" value="Amidohydro_2"/>
    <property type="match status" value="1"/>
</dbReference>
<sequence length="402" mass="46356">MAFRVEATAMAEQRKRIFDCDQHMYEERDSFTRYLPKEFLGQAVAPVTLPDGREVILAGDRIVVCLEPEFGQVYRPGSLKEMLKAMASGNPDETYQFEPMHEAYQNREARLRVMDEQGLDQTIIYPGGWALVAEEYVQGVEPLYANYHSFNRYMNEVWGFNHNDRIYSPALLSLRDLDSAVKELEFVLEQGARFIMLPTGPQYGRSPGDPYFDPFWKLVNEAKASVCYHISEFYYNSNVAPAWGHDASPIHFRMSAWQWMNTYGQRPIEETLSALIFDNLFGRFPDINVLVSEFGAEWVPHFVRHMDKSRGMGRNGPWIGGQLDERPSQVFRKHIRVVPYPEDDIPSLVKRLGYHESIVMGSDFPHAEGIANPADYRKLLAELDESVQDDIMYNNAQQLISR</sequence>
<dbReference type="RefSeq" id="WP_307518325.1">
    <property type="nucleotide sequence ID" value="NZ_JAUSZI010000002.1"/>
</dbReference>
<comment type="caution">
    <text evidence="3">The sequence shown here is derived from an EMBL/GenBank/DDBJ whole genome shotgun (WGS) entry which is preliminary data.</text>
</comment>
<name>A0ABU0SIG0_9ACTN</name>
<dbReference type="InterPro" id="IPR032466">
    <property type="entry name" value="Metal_Hydrolase"/>
</dbReference>
<dbReference type="Gene3D" id="3.20.20.140">
    <property type="entry name" value="Metal-dependent hydrolases"/>
    <property type="match status" value="1"/>
</dbReference>
<dbReference type="InterPro" id="IPR006680">
    <property type="entry name" value="Amidohydro-rel"/>
</dbReference>